<dbReference type="PANTHER" id="PTHR42794:SF1">
    <property type="entry name" value="HEMIN IMPORT ATP-BINDING PROTEIN HMUV"/>
    <property type="match status" value="1"/>
</dbReference>
<dbReference type="CDD" id="cd03214">
    <property type="entry name" value="ABC_Iron-Siderophores_B12_Hemin"/>
    <property type="match status" value="1"/>
</dbReference>
<evidence type="ECO:0000256" key="6">
    <source>
        <dbReference type="ARBA" id="ARBA00037066"/>
    </source>
</evidence>
<evidence type="ECO:0000313" key="9">
    <source>
        <dbReference type="Proteomes" id="UP000274139"/>
    </source>
</evidence>
<dbReference type="SMART" id="SM00382">
    <property type="entry name" value="AAA"/>
    <property type="match status" value="1"/>
</dbReference>
<evidence type="ECO:0000256" key="2">
    <source>
        <dbReference type="ARBA" id="ARBA00022475"/>
    </source>
</evidence>
<keyword evidence="4 8" id="KW-0067">ATP-binding</keyword>
<evidence type="ECO:0000313" key="8">
    <source>
        <dbReference type="EMBL" id="RMD02008.1"/>
    </source>
</evidence>
<dbReference type="InterPro" id="IPR003593">
    <property type="entry name" value="AAA+_ATPase"/>
</dbReference>
<accession>A0A454JNY0</accession>
<keyword evidence="3" id="KW-0547">Nucleotide-binding</keyword>
<gene>
    <name evidence="8" type="ORF">EAY64_00970</name>
</gene>
<protein>
    <submittedName>
        <fullName evidence="8">ABC transporter ATP-binding protein</fullName>
    </submittedName>
</protein>
<keyword evidence="1" id="KW-0813">Transport</keyword>
<dbReference type="GO" id="GO:0005524">
    <property type="term" value="F:ATP binding"/>
    <property type="evidence" value="ECO:0007669"/>
    <property type="project" value="UniProtKB-KW"/>
</dbReference>
<evidence type="ECO:0000256" key="4">
    <source>
        <dbReference type="ARBA" id="ARBA00022840"/>
    </source>
</evidence>
<evidence type="ECO:0000259" key="7">
    <source>
        <dbReference type="PROSITE" id="PS50893"/>
    </source>
</evidence>
<keyword evidence="2" id="KW-0472">Membrane</keyword>
<comment type="caution">
    <text evidence="8">The sequence shown here is derived from an EMBL/GenBank/DDBJ whole genome shotgun (WGS) entry which is preliminary data.</text>
</comment>
<dbReference type="SUPFAM" id="SSF52540">
    <property type="entry name" value="P-loop containing nucleoside triphosphate hydrolases"/>
    <property type="match status" value="1"/>
</dbReference>
<evidence type="ECO:0000256" key="1">
    <source>
        <dbReference type="ARBA" id="ARBA00022448"/>
    </source>
</evidence>
<proteinExistence type="predicted"/>
<dbReference type="Proteomes" id="UP000274139">
    <property type="component" value="Unassembled WGS sequence"/>
</dbReference>
<keyword evidence="2" id="KW-1003">Cell membrane</keyword>
<dbReference type="Gene3D" id="3.40.50.300">
    <property type="entry name" value="P-loop containing nucleotide triphosphate hydrolases"/>
    <property type="match status" value="1"/>
</dbReference>
<keyword evidence="5" id="KW-1278">Translocase</keyword>
<sequence>MPTGWHAACWHPQSCRLVSSPACWVHRFSCGCCDENRSHRVLELEQVSLQRAGKRLLWQVSLQAVPGELCVILGPNGAGKSTLLQVMSGYLRPDSGRVRLGGQDTVGLSAARLASLRAVVEQQTTVPSGWRVSELVAAGSYFAAPGQQAAAMAQALTLTDTSRLAQRRLDSLSGGEVQRAHLARALCQLLASTQPERYLLLDEATAALDFAIADSQMAQWRQLAQDLHIGVVAVVHDLNLALRHADRVLLLQDGCSIAFGRTADIMQQARLEAIYGIRLAELISPDAGIRAFVPHTTR</sequence>
<dbReference type="PROSITE" id="PS50893">
    <property type="entry name" value="ABC_TRANSPORTER_2"/>
    <property type="match status" value="1"/>
</dbReference>
<dbReference type="PANTHER" id="PTHR42794">
    <property type="entry name" value="HEMIN IMPORT ATP-BINDING PROTEIN HMUV"/>
    <property type="match status" value="1"/>
</dbReference>
<dbReference type="Pfam" id="PF00005">
    <property type="entry name" value="ABC_tran"/>
    <property type="match status" value="1"/>
</dbReference>
<feature type="domain" description="ABC transporter" evidence="7">
    <location>
        <begin position="42"/>
        <end position="278"/>
    </location>
</feature>
<dbReference type="AlphaFoldDB" id="A0A454JNY0"/>
<evidence type="ECO:0000256" key="3">
    <source>
        <dbReference type="ARBA" id="ARBA00022741"/>
    </source>
</evidence>
<dbReference type="GO" id="GO:0016887">
    <property type="term" value="F:ATP hydrolysis activity"/>
    <property type="evidence" value="ECO:0007669"/>
    <property type="project" value="InterPro"/>
</dbReference>
<dbReference type="InterPro" id="IPR003439">
    <property type="entry name" value="ABC_transporter-like_ATP-bd"/>
</dbReference>
<comment type="function">
    <text evidence="6">Part of the ABC transporter complex HmuTUV involved in hemin import. Responsible for energy coupling to the transport system.</text>
</comment>
<reference evidence="8 9" key="1">
    <citation type="submission" date="2018-10" db="EMBL/GenBank/DDBJ databases">
        <title>Draft genome sequence of Aquitalea MWU14-2217 isolated from a wild cranberry bog in Provincetown, Massachusetts.</title>
        <authorList>
            <person name="Ebadzadsahrai G."/>
            <person name="Soby S."/>
        </authorList>
    </citation>
    <scope>NUCLEOTIDE SEQUENCE [LARGE SCALE GENOMIC DNA]</scope>
    <source>
        <strain evidence="8 9">MWU14-2217</strain>
    </source>
</reference>
<organism evidence="8 9">
    <name type="scientific">Aquitalea palustris</name>
    <dbReference type="NCBI Taxonomy" id="2480983"/>
    <lineage>
        <taxon>Bacteria</taxon>
        <taxon>Pseudomonadati</taxon>
        <taxon>Pseudomonadota</taxon>
        <taxon>Betaproteobacteria</taxon>
        <taxon>Neisseriales</taxon>
        <taxon>Chromobacteriaceae</taxon>
        <taxon>Aquitalea</taxon>
    </lineage>
</organism>
<dbReference type="InterPro" id="IPR027417">
    <property type="entry name" value="P-loop_NTPase"/>
</dbReference>
<keyword evidence="9" id="KW-1185">Reference proteome</keyword>
<dbReference type="EMBL" id="RFAR01000003">
    <property type="protein sequence ID" value="RMD02008.1"/>
    <property type="molecule type" value="Genomic_DNA"/>
</dbReference>
<evidence type="ECO:0000256" key="5">
    <source>
        <dbReference type="ARBA" id="ARBA00022967"/>
    </source>
</evidence>
<name>A0A454JNY0_9NEIS</name>